<sequence>MSRPMLSSAVRRLSQPRPVCTAATTSRAPGRPVSCFSASFGNNASSRRSYSMRMNSKNSITARRHVLPPSTVFRQCRGFSASSVRPATKVAMNPRKDDDGNTLMIDISERATEVR</sequence>
<accession>A0A2J5HQZ5</accession>
<gene>
    <name evidence="2" type="ORF">BDW42DRAFT_122852</name>
</gene>
<dbReference type="EMBL" id="KZ559556">
    <property type="protein sequence ID" value="PLN79703.1"/>
    <property type="molecule type" value="Genomic_DNA"/>
</dbReference>
<organism evidence="2 3">
    <name type="scientific">Aspergillus taichungensis</name>
    <dbReference type="NCBI Taxonomy" id="482145"/>
    <lineage>
        <taxon>Eukaryota</taxon>
        <taxon>Fungi</taxon>
        <taxon>Dikarya</taxon>
        <taxon>Ascomycota</taxon>
        <taxon>Pezizomycotina</taxon>
        <taxon>Eurotiomycetes</taxon>
        <taxon>Eurotiomycetidae</taxon>
        <taxon>Eurotiales</taxon>
        <taxon>Aspergillaceae</taxon>
        <taxon>Aspergillus</taxon>
        <taxon>Aspergillus subgen. Circumdati</taxon>
    </lineage>
</organism>
<dbReference type="OrthoDB" id="1938621at2759"/>
<feature type="region of interest" description="Disordered" evidence="1">
    <location>
        <begin position="91"/>
        <end position="115"/>
    </location>
</feature>
<reference evidence="3" key="1">
    <citation type="submission" date="2017-12" db="EMBL/GenBank/DDBJ databases">
        <authorList>
            <consortium name="DOE Joint Genome Institute"/>
            <person name="Mondo S.J."/>
            <person name="Kjaerbolling I."/>
            <person name="Vesth T.C."/>
            <person name="Frisvad J.C."/>
            <person name="Nybo J.L."/>
            <person name="Theobald S."/>
            <person name="Kuo A."/>
            <person name="Bowyer P."/>
            <person name="Matsuda Y."/>
            <person name="Lyhne E.K."/>
            <person name="Kogle M.E."/>
            <person name="Clum A."/>
            <person name="Lipzen A."/>
            <person name="Salamov A."/>
            <person name="Ngan C.Y."/>
            <person name="Daum C."/>
            <person name="Chiniquy J."/>
            <person name="Barry K."/>
            <person name="LaButti K."/>
            <person name="Haridas S."/>
            <person name="Simmons B.A."/>
            <person name="Magnuson J.K."/>
            <person name="Mortensen U.H."/>
            <person name="Larsen T.O."/>
            <person name="Grigoriev I.V."/>
            <person name="Baker S.E."/>
            <person name="Andersen M.R."/>
            <person name="Nordberg H.P."/>
            <person name="Cantor M.N."/>
            <person name="Hua S.X."/>
        </authorList>
    </citation>
    <scope>NUCLEOTIDE SEQUENCE [LARGE SCALE GENOMIC DNA]</scope>
    <source>
        <strain evidence="3">IBT 19404</strain>
    </source>
</reference>
<protein>
    <submittedName>
        <fullName evidence="2">Uncharacterized protein</fullName>
    </submittedName>
</protein>
<keyword evidence="3" id="KW-1185">Reference proteome</keyword>
<name>A0A2J5HQZ5_9EURO</name>
<proteinExistence type="predicted"/>
<evidence type="ECO:0000313" key="3">
    <source>
        <dbReference type="Proteomes" id="UP000235023"/>
    </source>
</evidence>
<dbReference type="AlphaFoldDB" id="A0A2J5HQZ5"/>
<evidence type="ECO:0000313" key="2">
    <source>
        <dbReference type="EMBL" id="PLN79703.1"/>
    </source>
</evidence>
<dbReference type="Proteomes" id="UP000235023">
    <property type="component" value="Unassembled WGS sequence"/>
</dbReference>
<evidence type="ECO:0000256" key="1">
    <source>
        <dbReference type="SAM" id="MobiDB-lite"/>
    </source>
</evidence>
<feature type="region of interest" description="Disordered" evidence="1">
    <location>
        <begin position="1"/>
        <end position="26"/>
    </location>
</feature>